<sequence>MKFIIFLLAFTLILAYQNSLSPSSYQIPLKRISLNKQEKQALISLVSKSQTSPITLSDTPSNNFLSLKSHSKSKIKLKNFANTQFVGSVGIGNPPQFLDVIFDTGSANFWVNSKLCKDPPCLQHDAYDHTKSSDYETYGPQVEVTFGTGSIEGIINYDTVTFAGLTLHHQTFGEITDEEGEVFDDGKFCGLLGLAFPSLAAEGTLPVFDNVIKSGLLENNIFAFYYSLDPDETSELMVGDVNEKKFKGEINWVPIMEGFEYYWLIEIEDIRLGEKSLGLCEKKPCRGAVDTGTSLLAAPFEHLFAVYENLDSDCTSYEKYPDFVFVIKGKEYRIKSKDYVITMNDDGEDNPGMHSDDFSECTLAIMGLDVPEPSGPLWVLGDIFLSSYYSVYDRDNNRVGLAEAVHK</sequence>
<dbReference type="GO" id="GO:0016485">
    <property type="term" value="P:protein processing"/>
    <property type="evidence" value="ECO:0007669"/>
    <property type="project" value="UniProtKB-ARBA"/>
</dbReference>
<evidence type="ECO:0000256" key="8">
    <source>
        <dbReference type="SAM" id="SignalP"/>
    </source>
</evidence>
<evidence type="ECO:0000256" key="6">
    <source>
        <dbReference type="PIRSR" id="PIRSR601461-2"/>
    </source>
</evidence>
<organism evidence="10 11">
    <name type="scientific">Blepharisma stoltei</name>
    <dbReference type="NCBI Taxonomy" id="1481888"/>
    <lineage>
        <taxon>Eukaryota</taxon>
        <taxon>Sar</taxon>
        <taxon>Alveolata</taxon>
        <taxon>Ciliophora</taxon>
        <taxon>Postciliodesmatophora</taxon>
        <taxon>Heterotrichea</taxon>
        <taxon>Heterotrichida</taxon>
        <taxon>Blepharismidae</taxon>
        <taxon>Blepharisma</taxon>
    </lineage>
</organism>
<name>A0AAU9J9X6_9CILI</name>
<dbReference type="InterPro" id="IPR001969">
    <property type="entry name" value="Aspartic_peptidase_AS"/>
</dbReference>
<keyword evidence="4 7" id="KW-0378">Hydrolase</keyword>
<evidence type="ECO:0000256" key="5">
    <source>
        <dbReference type="PIRSR" id="PIRSR601461-1"/>
    </source>
</evidence>
<dbReference type="InterPro" id="IPR021109">
    <property type="entry name" value="Peptidase_aspartic_dom_sf"/>
</dbReference>
<evidence type="ECO:0000256" key="1">
    <source>
        <dbReference type="ARBA" id="ARBA00007447"/>
    </source>
</evidence>
<dbReference type="PANTHER" id="PTHR47966:SF51">
    <property type="entry name" value="BETA-SITE APP-CLEAVING ENZYME, ISOFORM A-RELATED"/>
    <property type="match status" value="1"/>
</dbReference>
<dbReference type="EMBL" id="CAJZBQ010000025">
    <property type="protein sequence ID" value="CAG9320343.1"/>
    <property type="molecule type" value="Genomic_DNA"/>
</dbReference>
<feature type="chain" id="PRO_5043964530" description="Peptidase A1 domain-containing protein" evidence="8">
    <location>
        <begin position="16"/>
        <end position="407"/>
    </location>
</feature>
<evidence type="ECO:0000256" key="3">
    <source>
        <dbReference type="ARBA" id="ARBA00022750"/>
    </source>
</evidence>
<evidence type="ECO:0000256" key="4">
    <source>
        <dbReference type="ARBA" id="ARBA00022801"/>
    </source>
</evidence>
<comment type="similarity">
    <text evidence="1 7">Belongs to the peptidase A1 family.</text>
</comment>
<evidence type="ECO:0000313" key="10">
    <source>
        <dbReference type="EMBL" id="CAG9320343.1"/>
    </source>
</evidence>
<dbReference type="FunFam" id="2.40.70.10:FF:000115">
    <property type="entry name" value="Lysosomal aspartic protease"/>
    <property type="match status" value="1"/>
</dbReference>
<feature type="signal peptide" evidence="8">
    <location>
        <begin position="1"/>
        <end position="15"/>
    </location>
</feature>
<feature type="disulfide bond" evidence="6">
    <location>
        <begin position="116"/>
        <end position="121"/>
    </location>
</feature>
<keyword evidence="3 7" id="KW-0064">Aspartyl protease</keyword>
<dbReference type="SUPFAM" id="SSF50630">
    <property type="entry name" value="Acid proteases"/>
    <property type="match status" value="1"/>
</dbReference>
<evidence type="ECO:0000256" key="7">
    <source>
        <dbReference type="RuleBase" id="RU000454"/>
    </source>
</evidence>
<dbReference type="PROSITE" id="PS51767">
    <property type="entry name" value="PEPTIDASE_A1"/>
    <property type="match status" value="1"/>
</dbReference>
<dbReference type="PRINTS" id="PR00792">
    <property type="entry name" value="PEPSIN"/>
</dbReference>
<dbReference type="AlphaFoldDB" id="A0AAU9J9X6"/>
<reference evidence="10" key="1">
    <citation type="submission" date="2021-09" db="EMBL/GenBank/DDBJ databases">
        <authorList>
            <consortium name="AG Swart"/>
            <person name="Singh M."/>
            <person name="Singh A."/>
            <person name="Seah K."/>
            <person name="Emmerich C."/>
        </authorList>
    </citation>
    <scope>NUCLEOTIDE SEQUENCE</scope>
    <source>
        <strain evidence="10">ATCC30299</strain>
    </source>
</reference>
<keyword evidence="8" id="KW-0732">Signal</keyword>
<feature type="active site" evidence="5">
    <location>
        <position position="103"/>
    </location>
</feature>
<keyword evidence="6" id="KW-1015">Disulfide bond</keyword>
<dbReference type="Pfam" id="PF00026">
    <property type="entry name" value="Asp"/>
    <property type="match status" value="1"/>
</dbReference>
<comment type="caution">
    <text evidence="10">The sequence shown here is derived from an EMBL/GenBank/DDBJ whole genome shotgun (WGS) entry which is preliminary data.</text>
</comment>
<dbReference type="PANTHER" id="PTHR47966">
    <property type="entry name" value="BETA-SITE APP-CLEAVING ENZYME, ISOFORM A-RELATED"/>
    <property type="match status" value="1"/>
</dbReference>
<dbReference type="Proteomes" id="UP001162131">
    <property type="component" value="Unassembled WGS sequence"/>
</dbReference>
<evidence type="ECO:0000256" key="2">
    <source>
        <dbReference type="ARBA" id="ARBA00022670"/>
    </source>
</evidence>
<evidence type="ECO:0000313" key="11">
    <source>
        <dbReference type="Proteomes" id="UP001162131"/>
    </source>
</evidence>
<dbReference type="Gene3D" id="2.40.70.10">
    <property type="entry name" value="Acid Proteases"/>
    <property type="match status" value="2"/>
</dbReference>
<protein>
    <recommendedName>
        <fullName evidence="9">Peptidase A1 domain-containing protein</fullName>
    </recommendedName>
</protein>
<keyword evidence="11" id="KW-1185">Reference proteome</keyword>
<gene>
    <name evidence="10" type="ORF">BSTOLATCC_MIC26260</name>
</gene>
<dbReference type="GO" id="GO:0004190">
    <property type="term" value="F:aspartic-type endopeptidase activity"/>
    <property type="evidence" value="ECO:0007669"/>
    <property type="project" value="UniProtKB-KW"/>
</dbReference>
<dbReference type="InterPro" id="IPR001461">
    <property type="entry name" value="Aspartic_peptidase_A1"/>
</dbReference>
<accession>A0AAU9J9X6</accession>
<dbReference type="PROSITE" id="PS00141">
    <property type="entry name" value="ASP_PROTEASE"/>
    <property type="match status" value="1"/>
</dbReference>
<keyword evidence="2 7" id="KW-0645">Protease</keyword>
<feature type="domain" description="Peptidase A1" evidence="9">
    <location>
        <begin position="85"/>
        <end position="402"/>
    </location>
</feature>
<evidence type="ECO:0000259" key="9">
    <source>
        <dbReference type="PROSITE" id="PS51767"/>
    </source>
</evidence>
<feature type="active site" evidence="5">
    <location>
        <position position="290"/>
    </location>
</feature>
<dbReference type="InterPro" id="IPR033121">
    <property type="entry name" value="PEPTIDASE_A1"/>
</dbReference>
<proteinExistence type="inferred from homology"/>